<keyword evidence="3" id="KW-1185">Reference proteome</keyword>
<feature type="region of interest" description="Disordered" evidence="1">
    <location>
        <begin position="133"/>
        <end position="172"/>
    </location>
</feature>
<sequence>MPALRGPGNSRTLPDTLTLTAIIPPPPSPIANLLSVAISSVRRSISKREKLRATNEPGVSYQEEELRYEKHANALIAATDASSKLVMREEFVDAEQRREWEVAVMEFRGEFEQMRVPEDIDMGGIHARLREIADEIEGRGKEGDGGLEQESDAKKEEEDGVRAPGEIQDDED</sequence>
<feature type="compositionally biased region" description="Basic and acidic residues" evidence="1">
    <location>
        <begin position="151"/>
        <end position="161"/>
    </location>
</feature>
<evidence type="ECO:0000256" key="1">
    <source>
        <dbReference type="SAM" id="MobiDB-lite"/>
    </source>
</evidence>
<dbReference type="AlphaFoldDB" id="A0A9W8XZG4"/>
<reference evidence="2" key="1">
    <citation type="submission" date="2022-10" db="EMBL/GenBank/DDBJ databases">
        <title>Tapping the CABI collections for fungal endophytes: first genome assemblies for Collariella, Neodidymelliopsis, Ascochyta clinopodiicola, Didymella pomorum, Didymosphaeria variabile, Neocosmospora piperis and Neocucurbitaria cava.</title>
        <authorList>
            <person name="Hill R."/>
        </authorList>
    </citation>
    <scope>NUCLEOTIDE SEQUENCE</scope>
    <source>
        <strain evidence="2">IMI 356814</strain>
    </source>
</reference>
<name>A0A9W8XZG4_9PLEO</name>
<dbReference type="EMBL" id="JAPEUY010000020">
    <property type="protein sequence ID" value="KAJ4363120.1"/>
    <property type="molecule type" value="Genomic_DNA"/>
</dbReference>
<dbReference type="Proteomes" id="UP001140560">
    <property type="component" value="Unassembled WGS sequence"/>
</dbReference>
<evidence type="ECO:0000313" key="2">
    <source>
        <dbReference type="EMBL" id="KAJ4363120.1"/>
    </source>
</evidence>
<comment type="caution">
    <text evidence="2">The sequence shown here is derived from an EMBL/GenBank/DDBJ whole genome shotgun (WGS) entry which is preliminary data.</text>
</comment>
<proteinExistence type="predicted"/>
<protein>
    <submittedName>
        <fullName evidence="2">Uncharacterized protein</fullName>
    </submittedName>
</protein>
<gene>
    <name evidence="2" type="ORF">N0V83_010240</name>
</gene>
<feature type="compositionally biased region" description="Basic and acidic residues" evidence="1">
    <location>
        <begin position="133"/>
        <end position="144"/>
    </location>
</feature>
<evidence type="ECO:0000313" key="3">
    <source>
        <dbReference type="Proteomes" id="UP001140560"/>
    </source>
</evidence>
<organism evidence="2 3">
    <name type="scientific">Neocucurbitaria cava</name>
    <dbReference type="NCBI Taxonomy" id="798079"/>
    <lineage>
        <taxon>Eukaryota</taxon>
        <taxon>Fungi</taxon>
        <taxon>Dikarya</taxon>
        <taxon>Ascomycota</taxon>
        <taxon>Pezizomycotina</taxon>
        <taxon>Dothideomycetes</taxon>
        <taxon>Pleosporomycetidae</taxon>
        <taxon>Pleosporales</taxon>
        <taxon>Pleosporineae</taxon>
        <taxon>Cucurbitariaceae</taxon>
        <taxon>Neocucurbitaria</taxon>
    </lineage>
</organism>
<accession>A0A9W8XZG4</accession>